<dbReference type="EMBL" id="VHIQ01000003">
    <property type="protein sequence ID" value="TPV33865.1"/>
    <property type="molecule type" value="Genomic_DNA"/>
</dbReference>
<dbReference type="Proteomes" id="UP000317332">
    <property type="component" value="Unassembled WGS sequence"/>
</dbReference>
<keyword evidence="2" id="KW-1185">Reference proteome</keyword>
<dbReference type="GO" id="GO:0016020">
    <property type="term" value="C:membrane"/>
    <property type="evidence" value="ECO:0007669"/>
    <property type="project" value="InterPro"/>
</dbReference>
<protein>
    <submittedName>
        <fullName evidence="1">Sulfotransferase family protein</fullName>
    </submittedName>
</protein>
<dbReference type="InterPro" id="IPR005331">
    <property type="entry name" value="Sulfotransferase"/>
</dbReference>
<proteinExistence type="predicted"/>
<reference evidence="1 2" key="1">
    <citation type="submission" date="2019-06" db="EMBL/GenBank/DDBJ databases">
        <title>Flavobacteriaceae Paucihalobacterium erythroidium CWB-1, complete genome.</title>
        <authorList>
            <person name="Wu S."/>
        </authorList>
    </citation>
    <scope>NUCLEOTIDE SEQUENCE [LARGE SCALE GENOMIC DNA]</scope>
    <source>
        <strain evidence="1 2">CWB-1</strain>
    </source>
</reference>
<keyword evidence="1" id="KW-0808">Transferase</keyword>
<dbReference type="OrthoDB" id="288532at2"/>
<name>A0A506PKM8_9FLAO</name>
<dbReference type="Pfam" id="PF03567">
    <property type="entry name" value="Sulfotransfer_2"/>
    <property type="match status" value="1"/>
</dbReference>
<dbReference type="AlphaFoldDB" id="A0A506PKM8"/>
<gene>
    <name evidence="1" type="ORF">FJ651_06815</name>
</gene>
<dbReference type="InterPro" id="IPR027417">
    <property type="entry name" value="P-loop_NTPase"/>
</dbReference>
<sequence length="235" mass="28353">MISHKHKCIFIHISKCAGSSIEKAFDIDVFSNATQNNKNFFGWSEKNKLFLQHATPQQLFDCEYLNYDIWDNYYKFIVVRNPYSRMMSDYFWISKTNNIIDTFENFILKKGKYYSLLNNNSTPDFRGDHLNSQYSYFQLNNKIINYDAVISFEDFNTGILKLNIKNELKEKILNNKINKSGHNMFHYSHFYNFNRKKIVERIYNEDIKFLNYHFENKHNFKSYIKAQLPSVYFLK</sequence>
<dbReference type="Gene3D" id="3.40.50.300">
    <property type="entry name" value="P-loop containing nucleotide triphosphate hydrolases"/>
    <property type="match status" value="1"/>
</dbReference>
<dbReference type="SUPFAM" id="SSF52540">
    <property type="entry name" value="P-loop containing nucleoside triphosphate hydrolases"/>
    <property type="match status" value="1"/>
</dbReference>
<dbReference type="GO" id="GO:0008146">
    <property type="term" value="F:sulfotransferase activity"/>
    <property type="evidence" value="ECO:0007669"/>
    <property type="project" value="InterPro"/>
</dbReference>
<evidence type="ECO:0000313" key="1">
    <source>
        <dbReference type="EMBL" id="TPV33865.1"/>
    </source>
</evidence>
<evidence type="ECO:0000313" key="2">
    <source>
        <dbReference type="Proteomes" id="UP000317332"/>
    </source>
</evidence>
<organism evidence="1 2">
    <name type="scientific">Paucihalobacter ruber</name>
    <dbReference type="NCBI Taxonomy" id="2567861"/>
    <lineage>
        <taxon>Bacteria</taxon>
        <taxon>Pseudomonadati</taxon>
        <taxon>Bacteroidota</taxon>
        <taxon>Flavobacteriia</taxon>
        <taxon>Flavobacteriales</taxon>
        <taxon>Flavobacteriaceae</taxon>
        <taxon>Paucihalobacter</taxon>
    </lineage>
</organism>
<accession>A0A506PKM8</accession>
<comment type="caution">
    <text evidence="1">The sequence shown here is derived from an EMBL/GenBank/DDBJ whole genome shotgun (WGS) entry which is preliminary data.</text>
</comment>
<dbReference type="RefSeq" id="WP_140989731.1">
    <property type="nucleotide sequence ID" value="NZ_VHIQ01000003.1"/>
</dbReference>